<evidence type="ECO:0000259" key="2">
    <source>
        <dbReference type="Pfam" id="PF20183"/>
    </source>
</evidence>
<protein>
    <recommendedName>
        <fullName evidence="2">DUF6546 domain-containing protein</fullName>
    </recommendedName>
</protein>
<feature type="domain" description="DUF6546" evidence="2">
    <location>
        <begin position="317"/>
        <end position="487"/>
    </location>
</feature>
<comment type="caution">
    <text evidence="3">The sequence shown here is derived from an EMBL/GenBank/DDBJ whole genome shotgun (WGS) entry which is preliminary data.</text>
</comment>
<feature type="region of interest" description="Disordered" evidence="1">
    <location>
        <begin position="583"/>
        <end position="606"/>
    </location>
</feature>
<dbReference type="EMBL" id="CAWUHD010000010">
    <property type="protein sequence ID" value="CAK7212812.1"/>
    <property type="molecule type" value="Genomic_DNA"/>
</dbReference>
<feature type="region of interest" description="Disordered" evidence="1">
    <location>
        <begin position="491"/>
        <end position="521"/>
    </location>
</feature>
<name>A0ABP0AZT5_9PEZI</name>
<proteinExistence type="predicted"/>
<dbReference type="Proteomes" id="UP001642482">
    <property type="component" value="Unassembled WGS sequence"/>
</dbReference>
<organism evidence="3 4">
    <name type="scientific">Sporothrix eucalyptigena</name>
    <dbReference type="NCBI Taxonomy" id="1812306"/>
    <lineage>
        <taxon>Eukaryota</taxon>
        <taxon>Fungi</taxon>
        <taxon>Dikarya</taxon>
        <taxon>Ascomycota</taxon>
        <taxon>Pezizomycotina</taxon>
        <taxon>Sordariomycetes</taxon>
        <taxon>Sordariomycetidae</taxon>
        <taxon>Ophiostomatales</taxon>
        <taxon>Ophiostomataceae</taxon>
        <taxon>Sporothrix</taxon>
    </lineage>
</organism>
<accession>A0ABP0AZT5</accession>
<feature type="compositionally biased region" description="Acidic residues" evidence="1">
    <location>
        <begin position="494"/>
        <end position="503"/>
    </location>
</feature>
<evidence type="ECO:0000313" key="4">
    <source>
        <dbReference type="Proteomes" id="UP001642482"/>
    </source>
</evidence>
<evidence type="ECO:0000313" key="3">
    <source>
        <dbReference type="EMBL" id="CAK7212812.1"/>
    </source>
</evidence>
<dbReference type="InterPro" id="IPR046676">
    <property type="entry name" value="DUF6546"/>
</dbReference>
<keyword evidence="4" id="KW-1185">Reference proteome</keyword>
<dbReference type="Pfam" id="PF20183">
    <property type="entry name" value="DUF6546"/>
    <property type="match status" value="1"/>
</dbReference>
<feature type="compositionally biased region" description="Acidic residues" evidence="1">
    <location>
        <begin position="583"/>
        <end position="602"/>
    </location>
</feature>
<evidence type="ECO:0000256" key="1">
    <source>
        <dbReference type="SAM" id="MobiDB-lite"/>
    </source>
</evidence>
<sequence>MTGWKNLPLEIRQTILERVAGYKYPPRAHGYIGLHERVARHATVCREWQRFFEQYTFCTLSLCQHSLTDLEHCVAGQKAYRMGYLAKLRLAVELAPYNCQDCDRRERPEEISRNDDCFTFFYLALLRILAQWPAPSGDTKRTIYTSEGLLLSLVAHSVSDRLHSFHDFRHLFDVPEFDSTRPQPDHRPIMDARDSVTSWRHQFANGTRMGPVFPEARERVMGGHPISLTIPAAQAASCLVRNGTSPTPAIAIPSLPVIQCICITRQHYRMLHVHLIAQLVASCPNLNFLRLEHWRQITADNFREVEQSFIDMLRGPLPPSLRHMALYQESYHVLNDPSSPVTKASPCWQVGWAAAKACQTLKSASFAFLADAKDVLEGIAPLEGVTRTDCICRRCTRWTNGTSQPPEFTPALYSWPRLEHLVLTSTVLVPRTPVNVIQGLLGLAGHAAARLPALKTLEIWYAPDNSEHACVFQFDRQRVCTVTLASGIEGNSNLDDEASDTLDDTIRPTPPSETDRTYNERPLPPLLSFKATWHVGDIFTPRLVALFQRAVHEYAGTDCSWGRHNPEMPLEFEVVDWWAGLANDEDDEDDEDDGDSDDDEEGPQPYIMVHHGWVNSPAVNAIPDIYYDGRTRALDNLKDVYLVVDPISLPAMRWERNAGRHMM</sequence>
<reference evidence="3 4" key="1">
    <citation type="submission" date="2024-01" db="EMBL/GenBank/DDBJ databases">
        <authorList>
            <person name="Allen C."/>
            <person name="Tagirdzhanova G."/>
        </authorList>
    </citation>
    <scope>NUCLEOTIDE SEQUENCE [LARGE SCALE GENOMIC DNA]</scope>
</reference>
<gene>
    <name evidence="3" type="ORF">SEUCBS140593_001634</name>
</gene>